<dbReference type="CDD" id="cd00056">
    <property type="entry name" value="ENDO3c"/>
    <property type="match status" value="1"/>
</dbReference>
<evidence type="ECO:0000256" key="6">
    <source>
        <dbReference type="ARBA" id="ARBA00022485"/>
    </source>
</evidence>
<dbReference type="SMART" id="SM00478">
    <property type="entry name" value="ENDO3c"/>
    <property type="match status" value="1"/>
</dbReference>
<dbReference type="Gene3D" id="1.10.1670.10">
    <property type="entry name" value="Helix-hairpin-Helix base-excision DNA repair enzymes (C-terminal)"/>
    <property type="match status" value="1"/>
</dbReference>
<keyword evidence="12" id="KW-0234">DNA repair</keyword>
<dbReference type="FunFam" id="1.10.340.30:FF:000002">
    <property type="entry name" value="Adenine DNA glycosylase"/>
    <property type="match status" value="1"/>
</dbReference>
<dbReference type="InterPro" id="IPR004036">
    <property type="entry name" value="Endonuclease-III-like_CS2"/>
</dbReference>
<dbReference type="AlphaFoldDB" id="A0A1G8CQ05"/>
<dbReference type="PROSITE" id="PS01155">
    <property type="entry name" value="ENDONUCLEASE_III_2"/>
    <property type="match status" value="1"/>
</dbReference>
<dbReference type="PANTHER" id="PTHR42944">
    <property type="entry name" value="ADENINE DNA GLYCOSYLASE"/>
    <property type="match status" value="1"/>
</dbReference>
<comment type="cofactor">
    <cofactor evidence="14">
        <name>[4Fe-4S] cluster</name>
        <dbReference type="ChEBI" id="CHEBI:49883"/>
    </cofactor>
    <text evidence="14">Binds 1 [4Fe-4S] cluster.</text>
</comment>
<keyword evidence="7" id="KW-0479">Metal-binding</keyword>
<evidence type="ECO:0000256" key="4">
    <source>
        <dbReference type="ARBA" id="ARBA00012045"/>
    </source>
</evidence>
<evidence type="ECO:0000256" key="7">
    <source>
        <dbReference type="ARBA" id="ARBA00022723"/>
    </source>
</evidence>
<dbReference type="SUPFAM" id="SSF48150">
    <property type="entry name" value="DNA-glycosylase"/>
    <property type="match status" value="1"/>
</dbReference>
<organism evidence="16 17">
    <name type="scientific">Roseospirillum parvum</name>
    <dbReference type="NCBI Taxonomy" id="83401"/>
    <lineage>
        <taxon>Bacteria</taxon>
        <taxon>Pseudomonadati</taxon>
        <taxon>Pseudomonadota</taxon>
        <taxon>Alphaproteobacteria</taxon>
        <taxon>Rhodospirillales</taxon>
        <taxon>Rhodospirillaceae</taxon>
        <taxon>Roseospirillum</taxon>
    </lineage>
</organism>
<dbReference type="CDD" id="cd03431">
    <property type="entry name" value="NUDIX_DNA_Glycosylase_C-MutY"/>
    <property type="match status" value="1"/>
</dbReference>
<comment type="similarity">
    <text evidence="3 14">Belongs to the Nth/MutY family.</text>
</comment>
<keyword evidence="9" id="KW-0378">Hydrolase</keyword>
<dbReference type="Pfam" id="PF14815">
    <property type="entry name" value="NUDIX_4"/>
    <property type="match status" value="1"/>
</dbReference>
<comment type="function">
    <text evidence="2">Adenine glycosylase active on G-A mispairs. MutY also corrects error-prone DNA synthesis past GO lesions which are due to the oxidatively damaged form of guanine: 7,8-dihydro-8-oxoguanine (8-oxo-dGTP).</text>
</comment>
<keyword evidence="11" id="KW-0411">Iron-sulfur</keyword>
<name>A0A1G8CQ05_9PROT</name>
<evidence type="ECO:0000256" key="11">
    <source>
        <dbReference type="ARBA" id="ARBA00023014"/>
    </source>
</evidence>
<dbReference type="GO" id="GO:0046872">
    <property type="term" value="F:metal ion binding"/>
    <property type="evidence" value="ECO:0007669"/>
    <property type="project" value="UniProtKB-UniRule"/>
</dbReference>
<evidence type="ECO:0000256" key="3">
    <source>
        <dbReference type="ARBA" id="ARBA00008343"/>
    </source>
</evidence>
<evidence type="ECO:0000256" key="14">
    <source>
        <dbReference type="RuleBase" id="RU365096"/>
    </source>
</evidence>
<dbReference type="InterPro" id="IPR029119">
    <property type="entry name" value="MutY_C"/>
</dbReference>
<evidence type="ECO:0000256" key="5">
    <source>
        <dbReference type="ARBA" id="ARBA00022023"/>
    </source>
</evidence>
<dbReference type="GO" id="GO:0051539">
    <property type="term" value="F:4 iron, 4 sulfur cluster binding"/>
    <property type="evidence" value="ECO:0007669"/>
    <property type="project" value="UniProtKB-UniRule"/>
</dbReference>
<evidence type="ECO:0000313" key="17">
    <source>
        <dbReference type="Proteomes" id="UP000217076"/>
    </source>
</evidence>
<dbReference type="InterPro" id="IPR015797">
    <property type="entry name" value="NUDIX_hydrolase-like_dom_sf"/>
</dbReference>
<evidence type="ECO:0000256" key="12">
    <source>
        <dbReference type="ARBA" id="ARBA00023204"/>
    </source>
</evidence>
<keyword evidence="8 14" id="KW-0227">DNA damage</keyword>
<evidence type="ECO:0000256" key="8">
    <source>
        <dbReference type="ARBA" id="ARBA00022763"/>
    </source>
</evidence>
<feature type="domain" description="HhH-GPD" evidence="15">
    <location>
        <begin position="50"/>
        <end position="199"/>
    </location>
</feature>
<dbReference type="Gene3D" id="3.90.79.10">
    <property type="entry name" value="Nucleoside Triphosphate Pyrophosphohydrolase"/>
    <property type="match status" value="1"/>
</dbReference>
<comment type="catalytic activity">
    <reaction evidence="1 14">
        <text>Hydrolyzes free adenine bases from 7,8-dihydro-8-oxoguanine:adenine mismatched double-stranded DNA, leaving an apurinic site.</text>
        <dbReference type="EC" id="3.2.2.31"/>
    </reaction>
</comment>
<keyword evidence="6" id="KW-0004">4Fe-4S</keyword>
<keyword evidence="17" id="KW-1185">Reference proteome</keyword>
<dbReference type="Gene3D" id="1.10.340.30">
    <property type="entry name" value="Hypothetical protein, domain 2"/>
    <property type="match status" value="1"/>
</dbReference>
<dbReference type="InterPro" id="IPR011257">
    <property type="entry name" value="DNA_glycosylase"/>
</dbReference>
<dbReference type="GO" id="GO:0006298">
    <property type="term" value="P:mismatch repair"/>
    <property type="evidence" value="ECO:0007669"/>
    <property type="project" value="TreeGrafter"/>
</dbReference>
<dbReference type="GO" id="GO:0034039">
    <property type="term" value="F:8-oxo-7,8-dihydroguanine DNA N-glycosylase activity"/>
    <property type="evidence" value="ECO:0007669"/>
    <property type="project" value="TreeGrafter"/>
</dbReference>
<accession>A0A1G8CQ05</accession>
<dbReference type="InterPro" id="IPR003265">
    <property type="entry name" value="HhH-GPD_domain"/>
</dbReference>
<evidence type="ECO:0000256" key="10">
    <source>
        <dbReference type="ARBA" id="ARBA00023004"/>
    </source>
</evidence>
<keyword evidence="10 14" id="KW-0408">Iron</keyword>
<gene>
    <name evidence="16" type="ORF">SAMN05421742_10767</name>
</gene>
<dbReference type="Pfam" id="PF00730">
    <property type="entry name" value="HhH-GPD"/>
    <property type="match status" value="1"/>
</dbReference>
<evidence type="ECO:0000259" key="15">
    <source>
        <dbReference type="SMART" id="SM00478"/>
    </source>
</evidence>
<dbReference type="GO" id="GO:0035485">
    <property type="term" value="F:adenine/guanine mispair binding"/>
    <property type="evidence" value="ECO:0007669"/>
    <property type="project" value="TreeGrafter"/>
</dbReference>
<dbReference type="GO" id="GO:0000701">
    <property type="term" value="F:purine-specific mismatch base pair DNA N-glycosylase activity"/>
    <property type="evidence" value="ECO:0007669"/>
    <property type="project" value="UniProtKB-EC"/>
</dbReference>
<evidence type="ECO:0000256" key="9">
    <source>
        <dbReference type="ARBA" id="ARBA00022801"/>
    </source>
</evidence>
<evidence type="ECO:0000313" key="16">
    <source>
        <dbReference type="EMBL" id="SDH47492.1"/>
    </source>
</evidence>
<protein>
    <recommendedName>
        <fullName evidence="5 14">Adenine DNA glycosylase</fullName>
        <ecNumber evidence="4 14">3.2.2.31</ecNumber>
    </recommendedName>
</protein>
<dbReference type="InterPro" id="IPR044298">
    <property type="entry name" value="MIG/MutY"/>
</dbReference>
<evidence type="ECO:0000256" key="2">
    <source>
        <dbReference type="ARBA" id="ARBA00002933"/>
    </source>
</evidence>
<dbReference type="STRING" id="83401.SAMN05421742_10767"/>
<dbReference type="EC" id="3.2.2.31" evidence="4 14"/>
<dbReference type="Pfam" id="PF00633">
    <property type="entry name" value="HHH"/>
    <property type="match status" value="1"/>
</dbReference>
<evidence type="ECO:0000256" key="13">
    <source>
        <dbReference type="ARBA" id="ARBA00023295"/>
    </source>
</evidence>
<dbReference type="InterPro" id="IPR023170">
    <property type="entry name" value="HhH_base_excis_C"/>
</dbReference>
<dbReference type="SUPFAM" id="SSF55811">
    <property type="entry name" value="Nudix"/>
    <property type="match status" value="1"/>
</dbReference>
<dbReference type="PANTHER" id="PTHR42944:SF1">
    <property type="entry name" value="ADENINE DNA GLYCOSYLASE"/>
    <property type="match status" value="1"/>
</dbReference>
<reference evidence="17" key="1">
    <citation type="submission" date="2016-10" db="EMBL/GenBank/DDBJ databases">
        <authorList>
            <person name="Varghese N."/>
            <person name="Submissions S."/>
        </authorList>
    </citation>
    <scope>NUCLEOTIDE SEQUENCE [LARGE SCALE GENOMIC DNA]</scope>
    <source>
        <strain evidence="17">930I</strain>
    </source>
</reference>
<dbReference type="Proteomes" id="UP000217076">
    <property type="component" value="Unassembled WGS sequence"/>
</dbReference>
<dbReference type="InterPro" id="IPR000445">
    <property type="entry name" value="HhH_motif"/>
</dbReference>
<dbReference type="GO" id="GO:0006284">
    <property type="term" value="P:base-excision repair"/>
    <property type="evidence" value="ECO:0007669"/>
    <property type="project" value="UniProtKB-UniRule"/>
</dbReference>
<sequence>MTGMSPPPPRPDRVAPALARWYAANARVLPWRARPGEVPDPYRVWLSEIMLQQTTVATVGPYFHAFTGRWPDVHALAGADDQAILTAWAGLGYYARARNLIRCARVVAGELGGRFPDSEAGLAKLPGIGPYTAAAVAAIAFDRPAAVLDGNIERVMARLFAEETPLPAAKPLLRRHAAALTPTVRPGDHAQALMDLGALICTPRRPDCPRCPLVGDCRGHALGLAAELPRRAPKKAKPTRLGLAYVAIRAGDGAVLLGRRPPSGLLGGMAEVPGSDWTEQGAPAPRPPLSADWRRLSRTVRHTFTHFHLELTVLRASVAAATPAPAGLLWVPPQALAGHPLPTVMRKVLAAGLDSPGGKRIPSRVRNS</sequence>
<evidence type="ECO:0000256" key="1">
    <source>
        <dbReference type="ARBA" id="ARBA00000843"/>
    </source>
</evidence>
<keyword evidence="13 14" id="KW-0326">Glycosidase</keyword>
<dbReference type="EMBL" id="FNCV01000007">
    <property type="protein sequence ID" value="SDH47492.1"/>
    <property type="molecule type" value="Genomic_DNA"/>
</dbReference>
<proteinExistence type="inferred from homology"/>
<dbReference type="GO" id="GO:0032357">
    <property type="term" value="F:oxidized purine DNA binding"/>
    <property type="evidence" value="ECO:0007669"/>
    <property type="project" value="TreeGrafter"/>
</dbReference>